<dbReference type="HOGENOM" id="CLU_095265_0_0_6"/>
<dbReference type="OMA" id="HGCPWLV"/>
<dbReference type="GeneID" id="1026765"/>
<dbReference type="KEGG" id="sfl:SF2408"/>
<keyword evidence="2" id="KW-1185">Reference proteome</keyword>
<name>A0A0H2V0U6_SHIFL</name>
<proteinExistence type="predicted"/>
<protein>
    <recommendedName>
        <fullName evidence="3">DUF2544 domain-containing protein</fullName>
    </recommendedName>
</protein>
<accession>A0A0H2V0U6</accession>
<organism evidence="1 2">
    <name type="scientific">Shigella flexneri</name>
    <dbReference type="NCBI Taxonomy" id="623"/>
    <lineage>
        <taxon>Bacteria</taxon>
        <taxon>Pseudomonadati</taxon>
        <taxon>Pseudomonadota</taxon>
        <taxon>Gammaproteobacteria</taxon>
        <taxon>Enterobacterales</taxon>
        <taxon>Enterobacteriaceae</taxon>
        <taxon>Shigella</taxon>
    </lineage>
</organism>
<dbReference type="InterPro" id="IPR021407">
    <property type="entry name" value="DUF2544"/>
</dbReference>
<dbReference type="AlphaFoldDB" id="A0A0H2V0U6"/>
<dbReference type="Proteomes" id="UP000001006">
    <property type="component" value="Chromosome"/>
</dbReference>
<dbReference type="PaxDb" id="198214-SF2408"/>
<dbReference type="Pfam" id="PF11245">
    <property type="entry name" value="DUF2544"/>
    <property type="match status" value="1"/>
</dbReference>
<dbReference type="RefSeq" id="NP_708214.1">
    <property type="nucleotide sequence ID" value="NC_004337.2"/>
</dbReference>
<evidence type="ECO:0000313" key="1">
    <source>
        <dbReference type="EMBL" id="AAN43921.1"/>
    </source>
</evidence>
<evidence type="ECO:0008006" key="3">
    <source>
        <dbReference type="Google" id="ProtNLM"/>
    </source>
</evidence>
<sequence length="296" mass="32307">MSISEMKKWTIIFASLMLLVLSVVGASKSYAGDKLMSASFDSVRVYYAMDKVTGAVASSVFNVTVITPKEVAYGKYDSFAYKGDTLRVISWSGSGSAPTLVLTDFDTINNSNCPGIDTKIFRCAYMTFKITVASDDYGCPWIASFYSYTDLPGFGSYTAPTVHNTICPTIPVASYDISWSENYVSHNKALRIQSTGSTVTTTLSTYLMEGGRLCDGSNFSDNDGRGAYCRAVSELLTFTSYGCDKSTVTVTPTRHPVTDKVLHDIVVNVNTSSGQPIDSTCRFQYVLNELKFVVLL</sequence>
<dbReference type="RefSeq" id="WP_011069456.1">
    <property type="nucleotide sequence ID" value="NZ_BSBP01000003.1"/>
</dbReference>
<dbReference type="PATRIC" id="fig|198214.7.peg.2875"/>
<gene>
    <name evidence="1" type="ordered locus">SF2408</name>
</gene>
<reference evidence="1 2" key="1">
    <citation type="journal article" date="2002" name="Nucleic Acids Res.">
        <title>Genome sequence of Shigella flexneri 2a: insights into pathogenicity through comparison with genomes of Escherichia coli K12 and O157.</title>
        <authorList>
            <person name="Jin Q."/>
            <person name="Yuan Z."/>
            <person name="Xu J."/>
            <person name="Wang Y."/>
            <person name="Shen Y."/>
            <person name="Lu W."/>
            <person name="Wang J."/>
            <person name="Liu H."/>
            <person name="Yang J."/>
            <person name="Yang F."/>
            <person name="Zhang X."/>
            <person name="Zhang J."/>
            <person name="Yang G."/>
            <person name="Wu H."/>
            <person name="Qu D."/>
            <person name="Dong J."/>
            <person name="Sun L."/>
            <person name="Xue Y."/>
            <person name="Zhao A."/>
            <person name="Gao Y."/>
            <person name="Zhu J."/>
            <person name="Kan B."/>
            <person name="Ding K."/>
            <person name="Chen S."/>
            <person name="Cheng H."/>
            <person name="Yao Z."/>
            <person name="He B."/>
            <person name="Chen R."/>
            <person name="Ma D."/>
            <person name="Qiang B."/>
            <person name="Wen Y."/>
            <person name="Hou Y."/>
            <person name="Yu J."/>
        </authorList>
    </citation>
    <scope>NUCLEOTIDE SEQUENCE [LARGE SCALE GENOMIC DNA]</scope>
    <source>
        <strain evidence="2">301 / Serotype 2a</strain>
    </source>
</reference>
<dbReference type="EMBL" id="AE005674">
    <property type="protein sequence ID" value="AAN43921.1"/>
    <property type="molecule type" value="Genomic_DNA"/>
</dbReference>
<evidence type="ECO:0000313" key="2">
    <source>
        <dbReference type="Proteomes" id="UP000001006"/>
    </source>
</evidence>